<dbReference type="Pfam" id="PF21274">
    <property type="entry name" value="Rng_hyd_C"/>
    <property type="match status" value="1"/>
</dbReference>
<proteinExistence type="predicted"/>
<dbReference type="Gene3D" id="3.30.9.10">
    <property type="entry name" value="D-Amino Acid Oxidase, subunit A, domain 2"/>
    <property type="match status" value="1"/>
</dbReference>
<gene>
    <name evidence="5" type="ORF">NA57DRAFT_37231</name>
</gene>
<dbReference type="Gene3D" id="3.40.30.120">
    <property type="match status" value="1"/>
</dbReference>
<dbReference type="GO" id="GO:0016709">
    <property type="term" value="F:oxidoreductase activity, acting on paired donors, with incorporation or reduction of molecular oxygen, NAD(P)H as one donor, and incorporation of one atom of oxygen"/>
    <property type="evidence" value="ECO:0007669"/>
    <property type="project" value="UniProtKB-ARBA"/>
</dbReference>
<comment type="caution">
    <text evidence="5">The sequence shown here is derived from an EMBL/GenBank/DDBJ whole genome shotgun (WGS) entry which is preliminary data.</text>
</comment>
<dbReference type="PRINTS" id="PR00420">
    <property type="entry name" value="RNGMNOXGNASE"/>
</dbReference>
<keyword evidence="5" id="KW-0503">Monooxygenase</keyword>
<feature type="domain" description="FAD-binding" evidence="4">
    <location>
        <begin position="16"/>
        <end position="381"/>
    </location>
</feature>
<keyword evidence="2" id="KW-0274">FAD</keyword>
<dbReference type="GO" id="GO:0071949">
    <property type="term" value="F:FAD binding"/>
    <property type="evidence" value="ECO:0007669"/>
    <property type="project" value="InterPro"/>
</dbReference>
<dbReference type="PANTHER" id="PTHR43004:SF21">
    <property type="entry name" value="FAD-BINDING DOMAIN-CONTAINING PROTEIN-RELATED"/>
    <property type="match status" value="1"/>
</dbReference>
<evidence type="ECO:0000256" key="3">
    <source>
        <dbReference type="ARBA" id="ARBA00023002"/>
    </source>
</evidence>
<keyword evidence="3" id="KW-0560">Oxidoreductase</keyword>
<name>A0A9P4IK55_9PEZI</name>
<protein>
    <submittedName>
        <fullName evidence="5">Monooxygenase</fullName>
    </submittedName>
</protein>
<evidence type="ECO:0000259" key="4">
    <source>
        <dbReference type="Pfam" id="PF01494"/>
    </source>
</evidence>
<dbReference type="PANTHER" id="PTHR43004">
    <property type="entry name" value="TRK SYSTEM POTASSIUM UPTAKE PROTEIN"/>
    <property type="match status" value="1"/>
</dbReference>
<evidence type="ECO:0000313" key="6">
    <source>
        <dbReference type="Proteomes" id="UP000799772"/>
    </source>
</evidence>
<organism evidence="5 6">
    <name type="scientific">Rhizodiscina lignyota</name>
    <dbReference type="NCBI Taxonomy" id="1504668"/>
    <lineage>
        <taxon>Eukaryota</taxon>
        <taxon>Fungi</taxon>
        <taxon>Dikarya</taxon>
        <taxon>Ascomycota</taxon>
        <taxon>Pezizomycotina</taxon>
        <taxon>Dothideomycetes</taxon>
        <taxon>Pleosporomycetidae</taxon>
        <taxon>Aulographales</taxon>
        <taxon>Rhizodiscinaceae</taxon>
        <taxon>Rhizodiscina</taxon>
    </lineage>
</organism>
<dbReference type="InterPro" id="IPR050641">
    <property type="entry name" value="RIFMO-like"/>
</dbReference>
<dbReference type="Gene3D" id="3.50.50.60">
    <property type="entry name" value="FAD/NAD(P)-binding domain"/>
    <property type="match status" value="1"/>
</dbReference>
<dbReference type="EMBL" id="ML978124">
    <property type="protein sequence ID" value="KAF2101152.1"/>
    <property type="molecule type" value="Genomic_DNA"/>
</dbReference>
<dbReference type="Pfam" id="PF01494">
    <property type="entry name" value="FAD_binding_3"/>
    <property type="match status" value="1"/>
</dbReference>
<accession>A0A9P4IK55</accession>
<dbReference type="AlphaFoldDB" id="A0A9P4IK55"/>
<evidence type="ECO:0000313" key="5">
    <source>
        <dbReference type="EMBL" id="KAF2101152.1"/>
    </source>
</evidence>
<evidence type="ECO:0000256" key="2">
    <source>
        <dbReference type="ARBA" id="ARBA00022827"/>
    </source>
</evidence>
<reference evidence="5" key="1">
    <citation type="journal article" date="2020" name="Stud. Mycol.">
        <title>101 Dothideomycetes genomes: a test case for predicting lifestyles and emergence of pathogens.</title>
        <authorList>
            <person name="Haridas S."/>
            <person name="Albert R."/>
            <person name="Binder M."/>
            <person name="Bloem J."/>
            <person name="Labutti K."/>
            <person name="Salamov A."/>
            <person name="Andreopoulos B."/>
            <person name="Baker S."/>
            <person name="Barry K."/>
            <person name="Bills G."/>
            <person name="Bluhm B."/>
            <person name="Cannon C."/>
            <person name="Castanera R."/>
            <person name="Culley D."/>
            <person name="Daum C."/>
            <person name="Ezra D."/>
            <person name="Gonzalez J."/>
            <person name="Henrissat B."/>
            <person name="Kuo A."/>
            <person name="Liang C."/>
            <person name="Lipzen A."/>
            <person name="Lutzoni F."/>
            <person name="Magnuson J."/>
            <person name="Mondo S."/>
            <person name="Nolan M."/>
            <person name="Ohm R."/>
            <person name="Pangilinan J."/>
            <person name="Park H.-J."/>
            <person name="Ramirez L."/>
            <person name="Alfaro M."/>
            <person name="Sun H."/>
            <person name="Tritt A."/>
            <person name="Yoshinaga Y."/>
            <person name="Zwiers L.-H."/>
            <person name="Turgeon B."/>
            <person name="Goodwin S."/>
            <person name="Spatafora J."/>
            <person name="Crous P."/>
            <person name="Grigoriev I."/>
        </authorList>
    </citation>
    <scope>NUCLEOTIDE SEQUENCE</scope>
    <source>
        <strain evidence="5">CBS 133067</strain>
    </source>
</reference>
<sequence>MVTQATQLIMPMASSVPVLIAGGGPVGLVAAYTLAHHGIRCVLIERNETTTKWPKMDITNVRSMEILRGLGLADELREQGVGQDFSFDVIISTGLGGKCEDITRWKLQSPNEWRKIIKQQNDGSMPREPYQRCSQAIFEAWLKVKIEANELIESHWSTKLVDVQEEAGKVFATVQEGATGSTRTIEAQYLIGCDGGGSITRKKMGLGLTGGPLPLAMGLVHFKSRDLTRLHKQGQFWHIFFTHGGVIISQDEIDTWTVHLPVPLDFDIKTLDPEKHIFQVLGGQGDSYEIDVDEILVSSSWRPNNAIADRYRSDGGRVFIAGDACHQNIPTGGYGMNTGLADAYDISWKLAMVLKGAGGEDLLESYEVERRPVAIRNVQRAAEHMSVHQGYAQKAMEAGSEVMLSNSEEAQAIKALTKEHVETNDGENKDHGIELDYRLRPSPVIPVEVGVKEPEWTRQAYAPSTIPGSRAPHVFLKDGSTSIFDLLSKDYTVVDFSQEGSISLQLEKLARQGGFPLARVHLPNEEHVRKVWERDVVLVRPDYYVGWRSDSKENYDDQQLDDVLSKVFGKDSSGKAKREHINGDHIVFAGAQRSFNQDEEKVEKLAEFQR</sequence>
<dbReference type="OrthoDB" id="2096480at2759"/>
<dbReference type="InterPro" id="IPR002938">
    <property type="entry name" value="FAD-bd"/>
</dbReference>
<dbReference type="SUPFAM" id="SSF51905">
    <property type="entry name" value="FAD/NAD(P)-binding domain"/>
    <property type="match status" value="1"/>
</dbReference>
<evidence type="ECO:0000256" key="1">
    <source>
        <dbReference type="ARBA" id="ARBA00022630"/>
    </source>
</evidence>
<keyword evidence="1" id="KW-0285">Flavoprotein</keyword>
<dbReference type="Proteomes" id="UP000799772">
    <property type="component" value="Unassembled WGS sequence"/>
</dbReference>
<dbReference type="InterPro" id="IPR036188">
    <property type="entry name" value="FAD/NAD-bd_sf"/>
</dbReference>
<keyword evidence="6" id="KW-1185">Reference proteome</keyword>